<evidence type="ECO:0000313" key="2">
    <source>
        <dbReference type="Proteomes" id="UP000321893"/>
    </source>
</evidence>
<dbReference type="Proteomes" id="UP000321893">
    <property type="component" value="Unassembled WGS sequence"/>
</dbReference>
<dbReference type="STRING" id="1423764.FC95_GL000926"/>
<dbReference type="InterPro" id="IPR009057">
    <property type="entry name" value="Homeodomain-like_sf"/>
</dbReference>
<dbReference type="GeneID" id="71566785"/>
<evidence type="ECO:0000313" key="1">
    <source>
        <dbReference type="EMBL" id="GEL28800.1"/>
    </source>
</evidence>
<protein>
    <submittedName>
        <fullName evidence="1">Uncharacterized protein</fullName>
    </submittedName>
</protein>
<proteinExistence type="predicted"/>
<name>A0A511DVD9_LENKE</name>
<dbReference type="AlphaFoldDB" id="A0A511DVD9"/>
<comment type="caution">
    <text evidence="1">The sequence shown here is derived from an EMBL/GenBank/DDBJ whole genome shotgun (WGS) entry which is preliminary data.</text>
</comment>
<accession>A0A511DVD9</accession>
<gene>
    <name evidence="1" type="ORF">LKE01_16200</name>
</gene>
<reference evidence="1" key="1">
    <citation type="submission" date="2019-07" db="EMBL/GenBank/DDBJ databases">
        <title>Whole genome shotgun sequence of Lactobacillus kefiri NBRC 15888.</title>
        <authorList>
            <person name="Hosoyama A."/>
            <person name="Uohara A."/>
            <person name="Ohji S."/>
            <person name="Ichikawa N."/>
        </authorList>
    </citation>
    <scope>NUCLEOTIDE SEQUENCE [LARGE SCALE GENOMIC DNA]</scope>
    <source>
        <strain evidence="1">NBRC 15888</strain>
    </source>
</reference>
<dbReference type="EMBL" id="BJVK01000022">
    <property type="protein sequence ID" value="GEL28800.1"/>
    <property type="molecule type" value="Genomic_DNA"/>
</dbReference>
<dbReference type="RefSeq" id="WP_056981613.1">
    <property type="nucleotide sequence ID" value="NZ_BJVK01000022.1"/>
</dbReference>
<dbReference type="OrthoDB" id="9810250at2"/>
<dbReference type="SUPFAM" id="SSF46689">
    <property type="entry name" value="Homeodomain-like"/>
    <property type="match status" value="1"/>
</dbReference>
<sequence length="243" mass="28040">MFQNITMKQSIYHAFIQVMEQNMTTAHASGRLSDGREFLKLVSVTQVTKAAHINRRTFYTYFHDIYDLFDHLEDYYVSGLSQSFHGWEDQDDSMKAVIQSIGDAVDYMSENRRGIKLVSTIDTLVFPNLIQKEITDAINVTGGLFNRGKLGADPTKDREWNLNYTIIFLTSGFAWVCYHWMLHPDDFPKDKLKEEFASTFMGAYKLIQSDQLLTSDQMQAYFREHSTVHAKVDAESHCDSQIS</sequence>
<keyword evidence="2" id="KW-1185">Reference proteome</keyword>
<organism evidence="1 2">
    <name type="scientific">Lentilactobacillus kefiri</name>
    <name type="common">Lactobacillus kefiri</name>
    <dbReference type="NCBI Taxonomy" id="33962"/>
    <lineage>
        <taxon>Bacteria</taxon>
        <taxon>Bacillati</taxon>
        <taxon>Bacillota</taxon>
        <taxon>Bacilli</taxon>
        <taxon>Lactobacillales</taxon>
        <taxon>Lactobacillaceae</taxon>
        <taxon>Lentilactobacillus</taxon>
    </lineage>
</organism>
<dbReference type="Gene3D" id="1.10.357.10">
    <property type="entry name" value="Tetracycline Repressor, domain 2"/>
    <property type="match status" value="1"/>
</dbReference>